<protein>
    <submittedName>
        <fullName evidence="1">Uncharacterized protein</fullName>
    </submittedName>
</protein>
<name>A0A6J5N585_9CAUD</name>
<proteinExistence type="predicted"/>
<dbReference type="EMBL" id="LR796578">
    <property type="protein sequence ID" value="CAB4153191.1"/>
    <property type="molecule type" value="Genomic_DNA"/>
</dbReference>
<accession>A0A6J5N585</accession>
<organism evidence="1">
    <name type="scientific">uncultured Caudovirales phage</name>
    <dbReference type="NCBI Taxonomy" id="2100421"/>
    <lineage>
        <taxon>Viruses</taxon>
        <taxon>Duplodnaviria</taxon>
        <taxon>Heunggongvirae</taxon>
        <taxon>Uroviricota</taxon>
        <taxon>Caudoviricetes</taxon>
        <taxon>Peduoviridae</taxon>
        <taxon>Maltschvirus</taxon>
        <taxon>Maltschvirus maltsch</taxon>
    </lineage>
</organism>
<sequence>MENEMLDKVIEQMIKKGYGENFMNGDLVVAMIKDVLEIIEKNKI</sequence>
<evidence type="ECO:0000313" key="1">
    <source>
        <dbReference type="EMBL" id="CAB4153191.1"/>
    </source>
</evidence>
<gene>
    <name evidence="1" type="ORF">UFOVP603_48</name>
</gene>
<reference evidence="1" key="1">
    <citation type="submission" date="2020-04" db="EMBL/GenBank/DDBJ databases">
        <authorList>
            <person name="Chiriac C."/>
            <person name="Salcher M."/>
            <person name="Ghai R."/>
            <person name="Kavagutti S V."/>
        </authorList>
    </citation>
    <scope>NUCLEOTIDE SEQUENCE</scope>
</reference>